<evidence type="ECO:0000259" key="3">
    <source>
        <dbReference type="Pfam" id="PF21057"/>
    </source>
</evidence>
<evidence type="ECO:0000313" key="4">
    <source>
        <dbReference type="EMBL" id="GBG65915.1"/>
    </source>
</evidence>
<dbReference type="GO" id="GO:0005829">
    <property type="term" value="C:cytosol"/>
    <property type="evidence" value="ECO:0007669"/>
    <property type="project" value="TreeGrafter"/>
</dbReference>
<dbReference type="OrthoDB" id="10248398at2759"/>
<gene>
    <name evidence="4" type="ORF">CBR_g54208</name>
</gene>
<feature type="domain" description="Hikeshi-like C-terminal" evidence="3">
    <location>
        <begin position="136"/>
        <end position="184"/>
    </location>
</feature>
<dbReference type="Pfam" id="PF05603">
    <property type="entry name" value="Hikeshi-like_N"/>
    <property type="match status" value="1"/>
</dbReference>
<dbReference type="GO" id="GO:0005634">
    <property type="term" value="C:nucleus"/>
    <property type="evidence" value="ECO:0007669"/>
    <property type="project" value="TreeGrafter"/>
</dbReference>
<dbReference type="GO" id="GO:0061608">
    <property type="term" value="F:nuclear import signal receptor activity"/>
    <property type="evidence" value="ECO:0007669"/>
    <property type="project" value="TreeGrafter"/>
</dbReference>
<dbReference type="PANTHER" id="PTHR12925">
    <property type="entry name" value="HIKESHI FAMILY MEMBER"/>
    <property type="match status" value="1"/>
</dbReference>
<name>A0A388K780_CHABU</name>
<evidence type="ECO:0000259" key="2">
    <source>
        <dbReference type="Pfam" id="PF05603"/>
    </source>
</evidence>
<evidence type="ECO:0000256" key="1">
    <source>
        <dbReference type="ARBA" id="ARBA00006623"/>
    </source>
</evidence>
<dbReference type="EMBL" id="BFEA01000067">
    <property type="protein sequence ID" value="GBG65915.1"/>
    <property type="molecule type" value="Genomic_DNA"/>
</dbReference>
<protein>
    <submittedName>
        <fullName evidence="4">Uncharacterized protein</fullName>
    </submittedName>
</protein>
<reference evidence="4 5" key="1">
    <citation type="journal article" date="2018" name="Cell">
        <title>The Chara Genome: Secondary Complexity and Implications for Plant Terrestrialization.</title>
        <authorList>
            <person name="Nishiyama T."/>
            <person name="Sakayama H."/>
            <person name="Vries J.D."/>
            <person name="Buschmann H."/>
            <person name="Saint-Marcoux D."/>
            <person name="Ullrich K.K."/>
            <person name="Haas F.B."/>
            <person name="Vanderstraeten L."/>
            <person name="Becker D."/>
            <person name="Lang D."/>
            <person name="Vosolsobe S."/>
            <person name="Rombauts S."/>
            <person name="Wilhelmsson P.K.I."/>
            <person name="Janitza P."/>
            <person name="Kern R."/>
            <person name="Heyl A."/>
            <person name="Rumpler F."/>
            <person name="Villalobos L.I.A.C."/>
            <person name="Clay J.M."/>
            <person name="Skokan R."/>
            <person name="Toyoda A."/>
            <person name="Suzuki Y."/>
            <person name="Kagoshima H."/>
            <person name="Schijlen E."/>
            <person name="Tajeshwar N."/>
            <person name="Catarino B."/>
            <person name="Hetherington A.J."/>
            <person name="Saltykova A."/>
            <person name="Bonnot C."/>
            <person name="Breuninger H."/>
            <person name="Symeonidi A."/>
            <person name="Radhakrishnan G.V."/>
            <person name="Van Nieuwerburgh F."/>
            <person name="Deforce D."/>
            <person name="Chang C."/>
            <person name="Karol K.G."/>
            <person name="Hedrich R."/>
            <person name="Ulvskov P."/>
            <person name="Glockner G."/>
            <person name="Delwiche C.F."/>
            <person name="Petrasek J."/>
            <person name="Van de Peer Y."/>
            <person name="Friml J."/>
            <person name="Beilby M."/>
            <person name="Dolan L."/>
            <person name="Kohara Y."/>
            <person name="Sugano S."/>
            <person name="Fujiyama A."/>
            <person name="Delaux P.-M."/>
            <person name="Quint M."/>
            <person name="TheiBen G."/>
            <person name="Hagemann M."/>
            <person name="Harholt J."/>
            <person name="Dunand C."/>
            <person name="Zachgo S."/>
            <person name="Langdale J."/>
            <person name="Maumus F."/>
            <person name="Straeten D.V.D."/>
            <person name="Gould S.B."/>
            <person name="Rensing S.A."/>
        </authorList>
    </citation>
    <scope>NUCLEOTIDE SEQUENCE [LARGE SCALE GENOMIC DNA]</scope>
    <source>
        <strain evidence="4 5">S276</strain>
    </source>
</reference>
<proteinExistence type="inferred from homology"/>
<sequence>MFGVVFPGKSSALDASRFMQVDPTHWLLDLNGLVGTAYEQIAEMCIFLVNEVVLPADAALAVYVQAPGSSWEYRGAVSNARPSAVLPLVWPQPATAVPQLPAPGVPQPVSGQIGISVEPLTSLPAMDVGNLKKGEDFARRVAENLFNFMQSFCQNDKLVVSPDIIDQWFLKFQEKSRRDPEYITRMAAGA</sequence>
<comment type="similarity">
    <text evidence="1">Belongs to the OPI10 family.</text>
</comment>
<dbReference type="Proteomes" id="UP000265515">
    <property type="component" value="Unassembled WGS sequence"/>
</dbReference>
<dbReference type="Gramene" id="GBG65915">
    <property type="protein sequence ID" value="GBG65915"/>
    <property type="gene ID" value="CBR_g54208"/>
</dbReference>
<dbReference type="InterPro" id="IPR031318">
    <property type="entry name" value="OPI10"/>
</dbReference>
<dbReference type="GO" id="GO:0006606">
    <property type="term" value="P:protein import into nucleus"/>
    <property type="evidence" value="ECO:0007669"/>
    <property type="project" value="TreeGrafter"/>
</dbReference>
<dbReference type="AlphaFoldDB" id="A0A388K780"/>
<dbReference type="OMA" id="MPLLDQW"/>
<dbReference type="STRING" id="69332.A0A388K780"/>
<dbReference type="PANTHER" id="PTHR12925:SF0">
    <property type="entry name" value="PROTEIN HIKESHI"/>
    <property type="match status" value="1"/>
</dbReference>
<organism evidence="4 5">
    <name type="scientific">Chara braunii</name>
    <name type="common">Braun's stonewort</name>
    <dbReference type="NCBI Taxonomy" id="69332"/>
    <lineage>
        <taxon>Eukaryota</taxon>
        <taxon>Viridiplantae</taxon>
        <taxon>Streptophyta</taxon>
        <taxon>Charophyceae</taxon>
        <taxon>Charales</taxon>
        <taxon>Characeae</taxon>
        <taxon>Chara</taxon>
    </lineage>
</organism>
<accession>A0A388K780</accession>
<feature type="domain" description="Hikeshi-like N-terminal" evidence="2">
    <location>
        <begin position="17"/>
        <end position="123"/>
    </location>
</feature>
<comment type="caution">
    <text evidence="4">The sequence shown here is derived from an EMBL/GenBank/DDBJ whole genome shotgun (WGS) entry which is preliminary data.</text>
</comment>
<evidence type="ECO:0000313" key="5">
    <source>
        <dbReference type="Proteomes" id="UP000265515"/>
    </source>
</evidence>
<dbReference type="InterPro" id="IPR008493">
    <property type="entry name" value="Hikeshi-like_N"/>
</dbReference>
<keyword evidence="5" id="KW-1185">Reference proteome</keyword>
<dbReference type="InterPro" id="IPR048364">
    <property type="entry name" value="Hikeshi-like_C"/>
</dbReference>
<dbReference type="Pfam" id="PF21057">
    <property type="entry name" value="Hikeshi-like_C"/>
    <property type="match status" value="1"/>
</dbReference>